<keyword evidence="6 8" id="KW-1133">Transmembrane helix</keyword>
<evidence type="ECO:0000256" key="3">
    <source>
        <dbReference type="ARBA" id="ARBA00022676"/>
    </source>
</evidence>
<dbReference type="RefSeq" id="WP_408086054.1">
    <property type="nucleotide sequence ID" value="NZ_JBELPZ010000021.1"/>
</dbReference>
<reference evidence="9 10" key="1">
    <citation type="submission" date="2024-06" db="EMBL/GenBank/DDBJ databases">
        <authorList>
            <person name="Kaempfer P."/>
            <person name="Viver T."/>
        </authorList>
    </citation>
    <scope>NUCLEOTIDE SEQUENCE [LARGE SCALE GENOMIC DNA]</scope>
    <source>
        <strain evidence="9 10">ST-119</strain>
    </source>
</reference>
<keyword evidence="2" id="KW-1003">Cell membrane</keyword>
<feature type="transmembrane region" description="Helical" evidence="8">
    <location>
        <begin position="387"/>
        <end position="405"/>
    </location>
</feature>
<evidence type="ECO:0000256" key="8">
    <source>
        <dbReference type="SAM" id="Phobius"/>
    </source>
</evidence>
<gene>
    <name evidence="9" type="ORF">ABS766_15235</name>
</gene>
<organism evidence="9 10">
    <name type="scientific">Flavobacterium rhizosphaerae</name>
    <dbReference type="NCBI Taxonomy" id="3163298"/>
    <lineage>
        <taxon>Bacteria</taxon>
        <taxon>Pseudomonadati</taxon>
        <taxon>Bacteroidota</taxon>
        <taxon>Flavobacteriia</taxon>
        <taxon>Flavobacteriales</taxon>
        <taxon>Flavobacteriaceae</taxon>
        <taxon>Flavobacterium</taxon>
    </lineage>
</organism>
<dbReference type="GO" id="GO:0016757">
    <property type="term" value="F:glycosyltransferase activity"/>
    <property type="evidence" value="ECO:0007669"/>
    <property type="project" value="UniProtKB-KW"/>
</dbReference>
<dbReference type="PANTHER" id="PTHR33908">
    <property type="entry name" value="MANNOSYLTRANSFERASE YKCB-RELATED"/>
    <property type="match status" value="1"/>
</dbReference>
<evidence type="ECO:0000313" key="10">
    <source>
        <dbReference type="Proteomes" id="UP001629156"/>
    </source>
</evidence>
<feature type="transmembrane region" description="Helical" evidence="8">
    <location>
        <begin position="164"/>
        <end position="186"/>
    </location>
</feature>
<dbReference type="Proteomes" id="UP001629156">
    <property type="component" value="Unassembled WGS sequence"/>
</dbReference>
<keyword evidence="3 9" id="KW-0328">Glycosyltransferase</keyword>
<feature type="transmembrane region" description="Helical" evidence="8">
    <location>
        <begin position="353"/>
        <end position="375"/>
    </location>
</feature>
<dbReference type="PANTHER" id="PTHR33908:SF11">
    <property type="entry name" value="MEMBRANE PROTEIN"/>
    <property type="match status" value="1"/>
</dbReference>
<feature type="transmembrane region" description="Helical" evidence="8">
    <location>
        <begin position="12"/>
        <end position="33"/>
    </location>
</feature>
<name>A0ABW8Z0M8_9FLAO</name>
<keyword evidence="5 8" id="KW-0812">Transmembrane</keyword>
<evidence type="ECO:0000256" key="7">
    <source>
        <dbReference type="ARBA" id="ARBA00023136"/>
    </source>
</evidence>
<dbReference type="InterPro" id="IPR050297">
    <property type="entry name" value="LipidA_mod_glycosyltrf_83"/>
</dbReference>
<comment type="subcellular location">
    <subcellularLocation>
        <location evidence="1">Cell membrane</location>
        <topology evidence="1">Multi-pass membrane protein</topology>
    </subcellularLocation>
</comment>
<evidence type="ECO:0000256" key="5">
    <source>
        <dbReference type="ARBA" id="ARBA00022692"/>
    </source>
</evidence>
<dbReference type="EC" id="2.4.-.-" evidence="9"/>
<feature type="transmembrane region" description="Helical" evidence="8">
    <location>
        <begin position="134"/>
        <end position="152"/>
    </location>
</feature>
<feature type="transmembrane region" description="Helical" evidence="8">
    <location>
        <begin position="77"/>
        <end position="97"/>
    </location>
</feature>
<keyword evidence="4 9" id="KW-0808">Transferase</keyword>
<dbReference type="EMBL" id="JBELPZ010000021">
    <property type="protein sequence ID" value="MFL9845772.1"/>
    <property type="molecule type" value="Genomic_DNA"/>
</dbReference>
<sequence length="434" mass="50447">MFYKLQALLLKRPILSIVVFNSISRFIIALFYWHVTIFPDSGDYIALTDRLLSASVSGYEGYRTPGYPLLLALAGNILWLAVIYQVICGIVTAIYQYKTIVLLGFNKKTAVYTTLFMNALIHVAFYEFAILTEAFTLLCITLCFYHIFKIFINKTGIAHILFTSLLLGWLVLIKPFYIFIPFLVYALYTLKDFSFRRVINTCLLLTVFPLIAFLGWSYLNKHNTGYFTSTTYFGINLAQMCVYFAEDAHDEYPIISDVYVNYRKQVIQQNEDVAMTIWFAREELQQKTGLTSIPDLSNELAGFSKTAIKNNPGAYLKQVFLSWREFWFSAMYWNYQDFNIPYSNKMFTALWRAQQFVIIILEIAFILLIIPYYLFQFFVKRKISLGAIATFMVFAASVLQAMVTFGTNSRFSYPFEPLLFISLLLFFKEKIRID</sequence>
<feature type="transmembrane region" description="Helical" evidence="8">
    <location>
        <begin position="109"/>
        <end position="128"/>
    </location>
</feature>
<evidence type="ECO:0000313" key="9">
    <source>
        <dbReference type="EMBL" id="MFL9845772.1"/>
    </source>
</evidence>
<proteinExistence type="predicted"/>
<accession>A0ABW8Z0M8</accession>
<evidence type="ECO:0000256" key="4">
    <source>
        <dbReference type="ARBA" id="ARBA00022679"/>
    </source>
</evidence>
<keyword evidence="7 8" id="KW-0472">Membrane</keyword>
<keyword evidence="10" id="KW-1185">Reference proteome</keyword>
<evidence type="ECO:0000256" key="2">
    <source>
        <dbReference type="ARBA" id="ARBA00022475"/>
    </source>
</evidence>
<feature type="transmembrane region" description="Helical" evidence="8">
    <location>
        <begin position="198"/>
        <end position="219"/>
    </location>
</feature>
<evidence type="ECO:0000256" key="6">
    <source>
        <dbReference type="ARBA" id="ARBA00022989"/>
    </source>
</evidence>
<evidence type="ECO:0000256" key="1">
    <source>
        <dbReference type="ARBA" id="ARBA00004651"/>
    </source>
</evidence>
<protein>
    <submittedName>
        <fullName evidence="9">Glycosyltransferase family 39 protein</fullName>
        <ecNumber evidence="9">2.4.-.-</ecNumber>
    </submittedName>
</protein>
<comment type="caution">
    <text evidence="9">The sequence shown here is derived from an EMBL/GenBank/DDBJ whole genome shotgun (WGS) entry which is preliminary data.</text>
</comment>